<dbReference type="GeneID" id="93566196"/>
<sequence>MSTDNGGQAFPRPYSKDDWLEEHNYAQDGMSLRDFLAAKAMLGLVISEGSASAANGYADLSTASYALADAMLAERSKS</sequence>
<evidence type="ECO:0000313" key="2">
    <source>
        <dbReference type="Proteomes" id="UP000192536"/>
    </source>
</evidence>
<dbReference type="STRING" id="1646377.BS640_19620"/>
<gene>
    <name evidence="1" type="ORF">BS640_19620</name>
</gene>
<dbReference type="AlphaFoldDB" id="A0A1X0WAD4"/>
<dbReference type="EMBL" id="MRWE01000043">
    <property type="protein sequence ID" value="ORJ23748.1"/>
    <property type="molecule type" value="Genomic_DNA"/>
</dbReference>
<name>A0A1X0WAD4_9GAMM</name>
<accession>A0A1X0WAD4</accession>
<dbReference type="RefSeq" id="WP_017490973.1">
    <property type="nucleotide sequence ID" value="NZ_CAUQAZ010000194.1"/>
</dbReference>
<organism evidence="1 2">
    <name type="scientific">Rouxiella badensis</name>
    <dbReference type="NCBI Taxonomy" id="1646377"/>
    <lineage>
        <taxon>Bacteria</taxon>
        <taxon>Pseudomonadati</taxon>
        <taxon>Pseudomonadota</taxon>
        <taxon>Gammaproteobacteria</taxon>
        <taxon>Enterobacterales</taxon>
        <taxon>Yersiniaceae</taxon>
        <taxon>Rouxiella</taxon>
    </lineage>
</organism>
<comment type="caution">
    <text evidence="1">The sequence shown here is derived from an EMBL/GenBank/DDBJ whole genome shotgun (WGS) entry which is preliminary data.</text>
</comment>
<keyword evidence="2" id="KW-1185">Reference proteome</keyword>
<dbReference type="Proteomes" id="UP000192536">
    <property type="component" value="Unassembled WGS sequence"/>
</dbReference>
<reference evidence="1 2" key="1">
    <citation type="journal article" date="2017" name="Int. J. Syst. Evol. Microbiol.">
        <title>Rouxiella badensis sp. nov. and Rouxiella silvae sp. nov. isolated from peat bog soil in Germany and emendation of the genus description.</title>
        <authorList>
            <person name="Le Fleche-Mateos A."/>
            <person name="Kugler J.H."/>
            <person name="Hansen S.H."/>
            <person name="Syldatk C."/>
            <person name="Hausmann R."/>
            <person name="Lomprez F."/>
            <person name="Vandenbogaert M."/>
            <person name="Manuguerra J.C."/>
            <person name="Grimont P.A."/>
        </authorList>
    </citation>
    <scope>NUCLEOTIDE SEQUENCE [LARGE SCALE GENOMIC DNA]</scope>
    <source>
        <strain evidence="1 2">DSM 100043</strain>
    </source>
</reference>
<proteinExistence type="predicted"/>
<evidence type="ECO:0000313" key="1">
    <source>
        <dbReference type="EMBL" id="ORJ23748.1"/>
    </source>
</evidence>
<protein>
    <submittedName>
        <fullName evidence="1">Uncharacterized protein</fullName>
    </submittedName>
</protein>